<feature type="transmembrane region" description="Helical" evidence="7">
    <location>
        <begin position="122"/>
        <end position="142"/>
    </location>
</feature>
<feature type="transmembrane region" description="Helical" evidence="7">
    <location>
        <begin position="190"/>
        <end position="223"/>
    </location>
</feature>
<dbReference type="InterPro" id="IPR010627">
    <property type="entry name" value="Prepilin_pept_A24_N"/>
</dbReference>
<dbReference type="GO" id="GO:0005886">
    <property type="term" value="C:plasma membrane"/>
    <property type="evidence" value="ECO:0007669"/>
    <property type="project" value="UniProtKB-SubCell"/>
</dbReference>
<dbReference type="EMBL" id="DSTU01000005">
    <property type="protein sequence ID" value="HFJ53870.1"/>
    <property type="molecule type" value="Genomic_DNA"/>
</dbReference>
<protein>
    <submittedName>
        <fullName evidence="10">Prepilin peptidase</fullName>
    </submittedName>
</protein>
<feature type="transmembrane region" description="Helical" evidence="7">
    <location>
        <begin position="71"/>
        <end position="91"/>
    </location>
</feature>
<proteinExistence type="inferred from homology"/>
<evidence type="ECO:0000256" key="6">
    <source>
        <dbReference type="ARBA" id="ARBA00023136"/>
    </source>
</evidence>
<dbReference type="AlphaFoldDB" id="A0A7C1SGN4"/>
<dbReference type="GO" id="GO:0004190">
    <property type="term" value="F:aspartic-type endopeptidase activity"/>
    <property type="evidence" value="ECO:0007669"/>
    <property type="project" value="InterPro"/>
</dbReference>
<comment type="similarity">
    <text evidence="2">Belongs to the peptidase A24 family.</text>
</comment>
<dbReference type="Pfam" id="PF01478">
    <property type="entry name" value="Peptidase_A24"/>
    <property type="match status" value="1"/>
</dbReference>
<evidence type="ECO:0000256" key="4">
    <source>
        <dbReference type="ARBA" id="ARBA00022692"/>
    </source>
</evidence>
<dbReference type="Pfam" id="PF06750">
    <property type="entry name" value="A24_N_bact"/>
    <property type="match status" value="1"/>
</dbReference>
<reference evidence="10" key="1">
    <citation type="journal article" date="2020" name="mSystems">
        <title>Genome- and Community-Level Interaction Insights into Carbon Utilization and Element Cycling Functions of Hydrothermarchaeota in Hydrothermal Sediment.</title>
        <authorList>
            <person name="Zhou Z."/>
            <person name="Liu Y."/>
            <person name="Xu W."/>
            <person name="Pan J."/>
            <person name="Luo Z.H."/>
            <person name="Li M."/>
        </authorList>
    </citation>
    <scope>NUCLEOTIDE SEQUENCE [LARGE SCALE GENOMIC DNA]</scope>
    <source>
        <strain evidence="10">SpSt-265</strain>
        <strain evidence="11">SpSt-465</strain>
    </source>
</reference>
<feature type="domain" description="Prepilin peptidase A24 N-terminal" evidence="9">
    <location>
        <begin position="8"/>
        <end position="91"/>
    </location>
</feature>
<evidence type="ECO:0000256" key="2">
    <source>
        <dbReference type="ARBA" id="ARBA00005801"/>
    </source>
</evidence>
<accession>A0A7C1SGN4</accession>
<feature type="transmembrane region" description="Helical" evidence="7">
    <location>
        <begin position="235"/>
        <end position="256"/>
    </location>
</feature>
<gene>
    <name evidence="10" type="ORF">ENP94_03445</name>
    <name evidence="11" type="ORF">ENS16_04185</name>
</gene>
<evidence type="ECO:0000313" key="10">
    <source>
        <dbReference type="EMBL" id="HEA87047.1"/>
    </source>
</evidence>
<dbReference type="InterPro" id="IPR000045">
    <property type="entry name" value="Prepilin_IV_endopep_pep"/>
</dbReference>
<feature type="transmembrane region" description="Helical" evidence="7">
    <location>
        <begin position="97"/>
        <end position="115"/>
    </location>
</feature>
<evidence type="ECO:0000259" key="9">
    <source>
        <dbReference type="Pfam" id="PF06750"/>
    </source>
</evidence>
<dbReference type="GO" id="GO:0006465">
    <property type="term" value="P:signal peptide processing"/>
    <property type="evidence" value="ECO:0007669"/>
    <property type="project" value="TreeGrafter"/>
</dbReference>
<keyword evidence="3" id="KW-1003">Cell membrane</keyword>
<dbReference type="EMBL" id="DSLG01000004">
    <property type="protein sequence ID" value="HEA87047.1"/>
    <property type="molecule type" value="Genomic_DNA"/>
</dbReference>
<organism evidence="10">
    <name type="scientific">candidate division WOR-3 bacterium</name>
    <dbReference type="NCBI Taxonomy" id="2052148"/>
    <lineage>
        <taxon>Bacteria</taxon>
        <taxon>Bacteria division WOR-3</taxon>
    </lineage>
</organism>
<feature type="transmembrane region" description="Helical" evidence="7">
    <location>
        <begin position="6"/>
        <end position="24"/>
    </location>
</feature>
<comment type="subcellular location">
    <subcellularLocation>
        <location evidence="1">Cell membrane</location>
        <topology evidence="1">Multi-pass membrane protein</topology>
    </subcellularLocation>
</comment>
<dbReference type="PANTHER" id="PTHR30487:SF0">
    <property type="entry name" value="PREPILIN LEADER PEPTIDASE_N-METHYLTRANSFERASE-RELATED"/>
    <property type="match status" value="1"/>
</dbReference>
<dbReference type="PANTHER" id="PTHR30487">
    <property type="entry name" value="TYPE 4 PREPILIN-LIKE PROTEINS LEADER PEPTIDE-PROCESSING ENZYME"/>
    <property type="match status" value="1"/>
</dbReference>
<evidence type="ECO:0000313" key="11">
    <source>
        <dbReference type="EMBL" id="HFJ53870.1"/>
    </source>
</evidence>
<name>A0A7C1SGN4_UNCW3</name>
<dbReference type="InterPro" id="IPR050882">
    <property type="entry name" value="Prepilin_peptidase/N-MTase"/>
</dbReference>
<comment type="caution">
    <text evidence="10">The sequence shown here is derived from an EMBL/GenBank/DDBJ whole genome shotgun (WGS) entry which is preliminary data.</text>
</comment>
<sequence>MNWVIIGLLGLILGSFFNVCIWRIPRGQSISYPPSHCPRCKKRIRAYDNIPIISYLILRGRCRDCHQPISLRYPLIEAITALLFLLSYFRFGFDWQLVRVLVFISLLIVLAGIDFDHKILPVELSFAGLTVGLVTALIPMFQMPIKEAFWGAVIGAGFVFFAWALWRFVLVRPFSRMGVKQKEAMGWGDLPFAAMIGVFVGGKGMIVALAVAVVTGVLFGLAGRIGGRLKKGQEVPFGPFLALGGVVGLFAGREILDWYLKLVMP</sequence>
<evidence type="ECO:0000256" key="3">
    <source>
        <dbReference type="ARBA" id="ARBA00022475"/>
    </source>
</evidence>
<feature type="domain" description="Prepilin type IV endopeptidase peptidase" evidence="8">
    <location>
        <begin position="101"/>
        <end position="221"/>
    </location>
</feature>
<evidence type="ECO:0000256" key="1">
    <source>
        <dbReference type="ARBA" id="ARBA00004651"/>
    </source>
</evidence>
<evidence type="ECO:0000259" key="8">
    <source>
        <dbReference type="Pfam" id="PF01478"/>
    </source>
</evidence>
<keyword evidence="6 7" id="KW-0472">Membrane</keyword>
<dbReference type="Gene3D" id="1.20.120.1220">
    <property type="match status" value="1"/>
</dbReference>
<keyword evidence="5 7" id="KW-1133">Transmembrane helix</keyword>
<feature type="transmembrane region" description="Helical" evidence="7">
    <location>
        <begin position="148"/>
        <end position="169"/>
    </location>
</feature>
<evidence type="ECO:0000256" key="7">
    <source>
        <dbReference type="SAM" id="Phobius"/>
    </source>
</evidence>
<evidence type="ECO:0000256" key="5">
    <source>
        <dbReference type="ARBA" id="ARBA00022989"/>
    </source>
</evidence>
<keyword evidence="4 7" id="KW-0812">Transmembrane</keyword>